<feature type="transmembrane region" description="Helical" evidence="11">
    <location>
        <begin position="226"/>
        <end position="245"/>
    </location>
</feature>
<evidence type="ECO:0000256" key="8">
    <source>
        <dbReference type="ARBA" id="ARBA00023065"/>
    </source>
</evidence>
<dbReference type="PANTHER" id="PTHR32468">
    <property type="entry name" value="CATION/H + ANTIPORTER"/>
    <property type="match status" value="1"/>
</dbReference>
<name>A0ABD3TR64_9LAMI</name>
<evidence type="ECO:0000313" key="15">
    <source>
        <dbReference type="EMBL" id="KAL3839555.1"/>
    </source>
</evidence>
<proteinExistence type="inferred from homology"/>
<reference evidence="15 16" key="1">
    <citation type="submission" date="2024-12" db="EMBL/GenBank/DDBJ databases">
        <title>The unique morphological basis and parallel evolutionary history of personate flowers in Penstemon.</title>
        <authorList>
            <person name="Depatie T.H."/>
            <person name="Wessinger C.A."/>
        </authorList>
    </citation>
    <scope>NUCLEOTIDE SEQUENCE [LARGE SCALE GENOMIC DNA]</scope>
    <source>
        <strain evidence="15">WTNN_2</strain>
        <tissue evidence="15">Leaf</tissue>
    </source>
</reference>
<feature type="transmembrane region" description="Helical" evidence="11">
    <location>
        <begin position="91"/>
        <end position="108"/>
    </location>
</feature>
<feature type="domain" description="Cation/H(+) antiporter C-terminal" evidence="14">
    <location>
        <begin position="631"/>
        <end position="663"/>
    </location>
</feature>
<evidence type="ECO:0000256" key="3">
    <source>
        <dbReference type="ARBA" id="ARBA00022449"/>
    </source>
</evidence>
<keyword evidence="4" id="KW-0633">Potassium transport</keyword>
<feature type="transmembrane region" description="Helical" evidence="11">
    <location>
        <begin position="55"/>
        <end position="71"/>
    </location>
</feature>
<evidence type="ECO:0000256" key="10">
    <source>
        <dbReference type="ARBA" id="ARBA00038341"/>
    </source>
</evidence>
<dbReference type="InterPro" id="IPR038770">
    <property type="entry name" value="Na+/solute_symporter_sf"/>
</dbReference>
<evidence type="ECO:0000256" key="7">
    <source>
        <dbReference type="ARBA" id="ARBA00022989"/>
    </source>
</evidence>
<dbReference type="AlphaFoldDB" id="A0ABD3TR64"/>
<feature type="transmembrane region" description="Helical" evidence="11">
    <location>
        <begin position="345"/>
        <end position="366"/>
    </location>
</feature>
<evidence type="ECO:0000259" key="13">
    <source>
        <dbReference type="Pfam" id="PF23256"/>
    </source>
</evidence>
<dbReference type="GO" id="GO:0015297">
    <property type="term" value="F:antiporter activity"/>
    <property type="evidence" value="ECO:0007669"/>
    <property type="project" value="UniProtKB-KW"/>
</dbReference>
<evidence type="ECO:0008006" key="17">
    <source>
        <dbReference type="Google" id="ProtNLM"/>
    </source>
</evidence>
<dbReference type="FunFam" id="1.20.1530.20:FF:000003">
    <property type="entry name" value="Cation/H(+) antiporter 15"/>
    <property type="match status" value="1"/>
</dbReference>
<keyword evidence="7 11" id="KW-1133">Transmembrane helix</keyword>
<dbReference type="Pfam" id="PF00999">
    <property type="entry name" value="Na_H_Exchanger"/>
    <property type="match status" value="1"/>
</dbReference>
<dbReference type="Pfam" id="PF23256">
    <property type="entry name" value="CHX17_2nd"/>
    <property type="match status" value="1"/>
</dbReference>
<dbReference type="GO" id="GO:0016020">
    <property type="term" value="C:membrane"/>
    <property type="evidence" value="ECO:0007669"/>
    <property type="project" value="UniProtKB-SubCell"/>
</dbReference>
<evidence type="ECO:0000256" key="6">
    <source>
        <dbReference type="ARBA" id="ARBA00022958"/>
    </source>
</evidence>
<dbReference type="PANTHER" id="PTHR32468:SF0">
    <property type="entry name" value="K(+)_H(+) ANTIPORTER 1"/>
    <property type="match status" value="1"/>
</dbReference>
<comment type="caution">
    <text evidence="15">The sequence shown here is derived from an EMBL/GenBank/DDBJ whole genome shotgun (WGS) entry which is preliminary data.</text>
</comment>
<comment type="similarity">
    <text evidence="10">Belongs to the monovalent cation:proton antiporter 2 (CPA2) transporter (TC 2.A.37) family. CHX (TC 2.A.37.4) subfamily.</text>
</comment>
<dbReference type="Proteomes" id="UP001634393">
    <property type="component" value="Unassembled WGS sequence"/>
</dbReference>
<evidence type="ECO:0000259" key="12">
    <source>
        <dbReference type="Pfam" id="PF00999"/>
    </source>
</evidence>
<evidence type="ECO:0000256" key="2">
    <source>
        <dbReference type="ARBA" id="ARBA00022448"/>
    </source>
</evidence>
<evidence type="ECO:0000256" key="11">
    <source>
        <dbReference type="SAM" id="Phobius"/>
    </source>
</evidence>
<keyword evidence="3" id="KW-0050">Antiport</keyword>
<feature type="transmembrane region" description="Helical" evidence="11">
    <location>
        <begin position="190"/>
        <end position="214"/>
    </location>
</feature>
<keyword evidence="16" id="KW-1185">Reference proteome</keyword>
<protein>
    <recommendedName>
        <fullName evidence="17">Cation/H+ exchanger domain-containing protein</fullName>
    </recommendedName>
</protein>
<dbReference type="InterPro" id="IPR050794">
    <property type="entry name" value="CPA2_transporter"/>
</dbReference>
<feature type="domain" description="Cation/H(+) antiporter C-terminal" evidence="14">
    <location>
        <begin position="713"/>
        <end position="796"/>
    </location>
</feature>
<feature type="transmembrane region" description="Helical" evidence="11">
    <location>
        <begin position="266"/>
        <end position="297"/>
    </location>
</feature>
<sequence length="810" mass="88319">MAVNITLIKTSSSGAWQGDNPLNYALPLLIVQTTLILVLSRFLAFLFKPLRQPKVIAEIVGGILLGPSAFGHNKKYMHKIFPKWSTPIMESVASIGLIFFLFLVGLELDLNSIRRTGRRAFAIAAAGISFPFTIGVGVAFVFRKAIDGADKVGFVQYLVFMGVALSITAFPVLARILAELKLLTTRVGETAMAAAAFNDVVAWILLALAVALAGNGGDGPRKSPLISIWVLLSGVAFVVFMMLAIKPAMKWLARRCSPEHDTVDEAYICLTLAGVLVSGFITDLIGIHAIFGAFVFGLTIPKGGDFAKILMERIEDFVSGLLLPLYFASSGLHTDVTKIKGLQAWGLLVLATTAACAGKIIGTFVVAMMCTIPARESITLGVLMNTKGLVELIVLNIGKEKKVLNDEAFAILVLMALFTTFITVPTVIAIYTPARVFSTRARRHLQSTDELRVLACIHGHGNIPSLINLIESIRSTNKASRLKLYVMHLIELTERSSSIILVQRLRKNGLPFINRLCRGELHNRVADAFQANGQLGRVTIRPTTSISMLTTMHEDICHVAEKKMVAMIVLPFHKQWRKINDEGEEESVGHEWRGVNQRVLEVAPCSVAVLVDRGFGSRAEMTSGPTTTQNICVIFFGGPDDREALELGGRMAEHPTMKVTVIRFMDKNGEDRDGVMLIPPHSKNEEISCSFSTAITNPQAEKEHGEGALAMFIKKWEGIVDFIEKIDVNVIDEVLGIGRRGDYDYDLIIVGRARCPSTMVAALVHHPTEHPELGPIGDVLASSGQGITSSVLVVQVQQHDTTKAEELLVS</sequence>
<keyword evidence="9 11" id="KW-0472">Membrane</keyword>
<gene>
    <name evidence="15" type="ORF">ACJIZ3_024146</name>
</gene>
<keyword evidence="6" id="KW-0630">Potassium</keyword>
<keyword evidence="8" id="KW-0406">Ion transport</keyword>
<organism evidence="15 16">
    <name type="scientific">Penstemon smallii</name>
    <dbReference type="NCBI Taxonomy" id="265156"/>
    <lineage>
        <taxon>Eukaryota</taxon>
        <taxon>Viridiplantae</taxon>
        <taxon>Streptophyta</taxon>
        <taxon>Embryophyta</taxon>
        <taxon>Tracheophyta</taxon>
        <taxon>Spermatophyta</taxon>
        <taxon>Magnoliopsida</taxon>
        <taxon>eudicotyledons</taxon>
        <taxon>Gunneridae</taxon>
        <taxon>Pentapetalae</taxon>
        <taxon>asterids</taxon>
        <taxon>lamiids</taxon>
        <taxon>Lamiales</taxon>
        <taxon>Plantaginaceae</taxon>
        <taxon>Cheloneae</taxon>
        <taxon>Penstemon</taxon>
    </lineage>
</organism>
<evidence type="ECO:0000259" key="14">
    <source>
        <dbReference type="Pfam" id="PF23259"/>
    </source>
</evidence>
<evidence type="ECO:0000256" key="1">
    <source>
        <dbReference type="ARBA" id="ARBA00004141"/>
    </source>
</evidence>
<feature type="transmembrane region" description="Helical" evidence="11">
    <location>
        <begin position="120"/>
        <end position="142"/>
    </location>
</feature>
<dbReference type="Pfam" id="PF23259">
    <property type="entry name" value="CHX17_C"/>
    <property type="match status" value="2"/>
</dbReference>
<evidence type="ECO:0000256" key="5">
    <source>
        <dbReference type="ARBA" id="ARBA00022692"/>
    </source>
</evidence>
<keyword evidence="2" id="KW-0813">Transport</keyword>
<feature type="transmembrane region" description="Helical" evidence="11">
    <location>
        <begin position="409"/>
        <end position="431"/>
    </location>
</feature>
<dbReference type="GO" id="GO:0006813">
    <property type="term" value="P:potassium ion transport"/>
    <property type="evidence" value="ECO:0007669"/>
    <property type="project" value="UniProtKB-KW"/>
</dbReference>
<accession>A0ABD3TR64</accession>
<dbReference type="InterPro" id="IPR057291">
    <property type="entry name" value="CHX17_2nd"/>
</dbReference>
<feature type="transmembrane region" description="Helical" evidence="11">
    <location>
        <begin position="154"/>
        <end position="178"/>
    </location>
</feature>
<dbReference type="EMBL" id="JBJXBP010000003">
    <property type="protein sequence ID" value="KAL3839555.1"/>
    <property type="molecule type" value="Genomic_DNA"/>
</dbReference>
<keyword evidence="5 11" id="KW-0812">Transmembrane</keyword>
<feature type="domain" description="Cation/H+ exchanger transmembrane" evidence="12">
    <location>
        <begin position="39"/>
        <end position="426"/>
    </location>
</feature>
<evidence type="ECO:0000313" key="16">
    <source>
        <dbReference type="Proteomes" id="UP001634393"/>
    </source>
</evidence>
<comment type="subcellular location">
    <subcellularLocation>
        <location evidence="1">Membrane</location>
        <topology evidence="1">Multi-pass membrane protein</topology>
    </subcellularLocation>
</comment>
<evidence type="ECO:0000256" key="4">
    <source>
        <dbReference type="ARBA" id="ARBA00022538"/>
    </source>
</evidence>
<feature type="domain" description="Cation/H(+) antiporter central" evidence="13">
    <location>
        <begin position="481"/>
        <end position="621"/>
    </location>
</feature>
<dbReference type="InterPro" id="IPR057290">
    <property type="entry name" value="CHX17_C"/>
</dbReference>
<dbReference type="Gene3D" id="1.20.1530.20">
    <property type="match status" value="1"/>
</dbReference>
<evidence type="ECO:0000256" key="9">
    <source>
        <dbReference type="ARBA" id="ARBA00023136"/>
    </source>
</evidence>
<feature type="transmembrane region" description="Helical" evidence="11">
    <location>
        <begin position="24"/>
        <end position="43"/>
    </location>
</feature>
<dbReference type="GO" id="GO:0006885">
    <property type="term" value="P:regulation of pH"/>
    <property type="evidence" value="ECO:0007669"/>
    <property type="project" value="UniProtKB-ARBA"/>
</dbReference>
<dbReference type="InterPro" id="IPR006153">
    <property type="entry name" value="Cation/H_exchanger_TM"/>
</dbReference>